<comment type="subcellular location">
    <subcellularLocation>
        <location evidence="1">Mitochondrion inner membrane</location>
        <topology evidence="1">Single-pass membrane protein</topology>
    </subcellularLocation>
</comment>
<dbReference type="GO" id="GO:0015031">
    <property type="term" value="P:protein transport"/>
    <property type="evidence" value="ECO:0007669"/>
    <property type="project" value="UniProtKB-KW"/>
</dbReference>
<evidence type="ECO:0000259" key="2">
    <source>
        <dbReference type="PROSITE" id="PS50969"/>
    </source>
</evidence>
<evidence type="ECO:0000256" key="1">
    <source>
        <dbReference type="RuleBase" id="RU365079"/>
    </source>
</evidence>
<dbReference type="eggNOG" id="KOG1605">
    <property type="taxonomic scope" value="Eukaryota"/>
</dbReference>
<keyword evidence="1" id="KW-0496">Mitochondrion</keyword>
<keyword evidence="1" id="KW-0653">Protein transport</keyword>
<keyword evidence="1" id="KW-0809">Transit peptide</keyword>
<comment type="similarity">
    <text evidence="1">Belongs to the TIM50 family.</text>
</comment>
<protein>
    <recommendedName>
        <fullName evidence="1">Mitochondrial import inner membrane translocase subunit TIM50</fullName>
    </recommendedName>
</protein>
<dbReference type="Proteomes" id="UP000054988">
    <property type="component" value="Unassembled WGS sequence"/>
</dbReference>
<dbReference type="AlphaFoldDB" id="A0A0W0G3Q5"/>
<evidence type="ECO:0000313" key="4">
    <source>
        <dbReference type="Proteomes" id="UP000054988"/>
    </source>
</evidence>
<reference evidence="3 4" key="1">
    <citation type="submission" date="2015-12" db="EMBL/GenBank/DDBJ databases">
        <title>Draft genome sequence of Moniliophthora roreri, the causal agent of frosty pod rot of cacao.</title>
        <authorList>
            <person name="Aime M.C."/>
            <person name="Diaz-Valderrama J.R."/>
            <person name="Kijpornyongpan T."/>
            <person name="Phillips-Mora W."/>
        </authorList>
    </citation>
    <scope>NUCLEOTIDE SEQUENCE [LARGE SCALE GENOMIC DNA]</scope>
    <source>
        <strain evidence="3 4">MCA 2952</strain>
    </source>
</reference>
<dbReference type="EMBL" id="LATX01001228">
    <property type="protein sequence ID" value="KTB43212.1"/>
    <property type="molecule type" value="Genomic_DNA"/>
</dbReference>
<comment type="subunit">
    <text evidence="1">Component of the TIM23 complex.</text>
</comment>
<dbReference type="InterPro" id="IPR036412">
    <property type="entry name" value="HAD-like_sf"/>
</dbReference>
<dbReference type="SUPFAM" id="SSF56784">
    <property type="entry name" value="HAD-like"/>
    <property type="match status" value="1"/>
</dbReference>
<dbReference type="Gene3D" id="3.40.50.1000">
    <property type="entry name" value="HAD superfamily/HAD-like"/>
    <property type="match status" value="1"/>
</dbReference>
<keyword evidence="1" id="KW-0811">Translocation</keyword>
<dbReference type="InterPro" id="IPR023214">
    <property type="entry name" value="HAD_sf"/>
</dbReference>
<dbReference type="PROSITE" id="PS50969">
    <property type="entry name" value="FCP1"/>
    <property type="match status" value="1"/>
</dbReference>
<comment type="caution">
    <text evidence="3">The sequence shown here is derived from an EMBL/GenBank/DDBJ whole genome shotgun (WGS) entry which is preliminary data.</text>
</comment>
<keyword evidence="1" id="KW-0813">Transport</keyword>
<dbReference type="PANTHER" id="PTHR12210">
    <property type="entry name" value="DULLARD PROTEIN PHOSPHATASE"/>
    <property type="match status" value="1"/>
</dbReference>
<proteinExistence type="inferred from homology"/>
<gene>
    <name evidence="3" type="ORF">WG66_4222</name>
</gene>
<evidence type="ECO:0000313" key="3">
    <source>
        <dbReference type="EMBL" id="KTB43212.1"/>
    </source>
</evidence>
<dbReference type="Pfam" id="PF03031">
    <property type="entry name" value="NIF"/>
    <property type="match status" value="1"/>
</dbReference>
<sequence>MPKRKNHEQEEEPASTTARKLIVLDLNGALVFRPALEDSGRREIHPRPYVPSFRKYLSHPKTMAWLDTMVWSSAQPHNVKKMVEKCFGTKTCLKACWARDKLGLDQKSYGQNVQTTKDLSKIWKTHTFTSSPSLEFLIPGSSKRSHNHNTQTTILLDDSPHKTHLQPFNHICIREYNKEMWTADLGVNVVMCGEVEAKEEALSEPKAKKVKLDVDITELGCTHGKAKSRSTCDETILAIIGILEALKDESDVAAWARNGGLLQTGEEAVTKAVDDEKPGTMWFDDVQVFNHWVEKGRTALTELEIAIDSGVQSRKEGEASCS</sequence>
<feature type="domain" description="FCP1 homology" evidence="2">
    <location>
        <begin position="15"/>
        <end position="202"/>
    </location>
</feature>
<organism evidence="3 4">
    <name type="scientific">Moniliophthora roreri</name>
    <name type="common">Frosty pod rot fungus</name>
    <name type="synonym">Monilia roreri</name>
    <dbReference type="NCBI Taxonomy" id="221103"/>
    <lineage>
        <taxon>Eukaryota</taxon>
        <taxon>Fungi</taxon>
        <taxon>Dikarya</taxon>
        <taxon>Basidiomycota</taxon>
        <taxon>Agaricomycotina</taxon>
        <taxon>Agaricomycetes</taxon>
        <taxon>Agaricomycetidae</taxon>
        <taxon>Agaricales</taxon>
        <taxon>Marasmiineae</taxon>
        <taxon>Marasmiaceae</taxon>
        <taxon>Moniliophthora</taxon>
    </lineage>
</organism>
<accession>A0A0W0G3Q5</accession>
<dbReference type="GO" id="GO:0005744">
    <property type="term" value="C:TIM23 mitochondrial import inner membrane translocase complex"/>
    <property type="evidence" value="ECO:0007669"/>
    <property type="project" value="UniProtKB-UniRule"/>
</dbReference>
<name>A0A0W0G3Q5_MONRR</name>
<comment type="function">
    <text evidence="1">Essential component of the TIM23 complex, a complex that mediates the translocation of transit peptide-containing proteins across the mitochondrial inner membrane.</text>
</comment>
<dbReference type="InterPro" id="IPR050365">
    <property type="entry name" value="TIM50"/>
</dbReference>
<dbReference type="InterPro" id="IPR004274">
    <property type="entry name" value="FCP1_dom"/>
</dbReference>
<dbReference type="SMART" id="SM00577">
    <property type="entry name" value="CPDc"/>
    <property type="match status" value="1"/>
</dbReference>